<dbReference type="OrthoDB" id="3687641at2759"/>
<keyword evidence="2" id="KW-0812">Transmembrane</keyword>
<protein>
    <recommendedName>
        <fullName evidence="5">Tat pathway signal sequence</fullName>
    </recommendedName>
</protein>
<dbReference type="PANTHER" id="PTHR33365">
    <property type="entry name" value="YALI0B05434P"/>
    <property type="match status" value="1"/>
</dbReference>
<accession>M2U9K7</accession>
<feature type="transmembrane region" description="Helical" evidence="2">
    <location>
        <begin position="42"/>
        <end position="65"/>
    </location>
</feature>
<keyword evidence="2" id="KW-1133">Transmembrane helix</keyword>
<reference evidence="4" key="2">
    <citation type="journal article" date="2013" name="PLoS Genet.">
        <title>Comparative genome structure, secondary metabolite, and effector coding capacity across Cochliobolus pathogens.</title>
        <authorList>
            <person name="Condon B.J."/>
            <person name="Leng Y."/>
            <person name="Wu D."/>
            <person name="Bushley K.E."/>
            <person name="Ohm R.A."/>
            <person name="Otillar R."/>
            <person name="Martin J."/>
            <person name="Schackwitz W."/>
            <person name="Grimwood J."/>
            <person name="MohdZainudin N."/>
            <person name="Xue C."/>
            <person name="Wang R."/>
            <person name="Manning V.A."/>
            <person name="Dhillon B."/>
            <person name="Tu Z.J."/>
            <person name="Steffenson B.J."/>
            <person name="Salamov A."/>
            <person name="Sun H."/>
            <person name="Lowry S."/>
            <person name="LaButti K."/>
            <person name="Han J."/>
            <person name="Copeland A."/>
            <person name="Lindquist E."/>
            <person name="Barry K."/>
            <person name="Schmutz J."/>
            <person name="Baker S.E."/>
            <person name="Ciuffetti L.M."/>
            <person name="Grigoriev I.V."/>
            <person name="Zhong S."/>
            <person name="Turgeon B.G."/>
        </authorList>
    </citation>
    <scope>NUCLEOTIDE SEQUENCE [LARGE SCALE GENOMIC DNA]</scope>
    <source>
        <strain evidence="4">C5 / ATCC 48332 / race O</strain>
    </source>
</reference>
<evidence type="ECO:0008006" key="5">
    <source>
        <dbReference type="Google" id="ProtNLM"/>
    </source>
</evidence>
<dbReference type="HOGENOM" id="CLU_042941_2_2_1"/>
<proteinExistence type="inferred from homology"/>
<gene>
    <name evidence="3" type="ORF">COCHEDRAFT_1201654</name>
</gene>
<name>M2U9K7_COCH5</name>
<dbReference type="GO" id="GO:0043386">
    <property type="term" value="P:mycotoxin biosynthetic process"/>
    <property type="evidence" value="ECO:0007669"/>
    <property type="project" value="InterPro"/>
</dbReference>
<evidence type="ECO:0000256" key="1">
    <source>
        <dbReference type="ARBA" id="ARBA00035112"/>
    </source>
</evidence>
<evidence type="ECO:0000313" key="3">
    <source>
        <dbReference type="EMBL" id="EMD95264.1"/>
    </source>
</evidence>
<dbReference type="EMBL" id="KB445571">
    <property type="protein sequence ID" value="EMD95264.1"/>
    <property type="molecule type" value="Genomic_DNA"/>
</dbReference>
<dbReference type="InterPro" id="IPR021765">
    <property type="entry name" value="UstYa-like"/>
</dbReference>
<reference evidence="3 4" key="1">
    <citation type="journal article" date="2012" name="PLoS Pathog.">
        <title>Diverse lifestyles and strategies of plant pathogenesis encoded in the genomes of eighteen Dothideomycetes fungi.</title>
        <authorList>
            <person name="Ohm R.A."/>
            <person name="Feau N."/>
            <person name="Henrissat B."/>
            <person name="Schoch C.L."/>
            <person name="Horwitz B.A."/>
            <person name="Barry K.W."/>
            <person name="Condon B.J."/>
            <person name="Copeland A.C."/>
            <person name="Dhillon B."/>
            <person name="Glaser F."/>
            <person name="Hesse C.N."/>
            <person name="Kosti I."/>
            <person name="LaButti K."/>
            <person name="Lindquist E.A."/>
            <person name="Lucas S."/>
            <person name="Salamov A.A."/>
            <person name="Bradshaw R.E."/>
            <person name="Ciuffetti L."/>
            <person name="Hamelin R.C."/>
            <person name="Kema G.H.J."/>
            <person name="Lawrence C."/>
            <person name="Scott J.A."/>
            <person name="Spatafora J.W."/>
            <person name="Turgeon B.G."/>
            <person name="de Wit P.J.G.M."/>
            <person name="Zhong S."/>
            <person name="Goodwin S.B."/>
            <person name="Grigoriev I.V."/>
        </authorList>
    </citation>
    <scope>NUCLEOTIDE SEQUENCE [LARGE SCALE GENOMIC DNA]</scope>
    <source>
        <strain evidence="4">C5 / ATCC 48332 / race O</strain>
    </source>
</reference>
<evidence type="ECO:0000256" key="2">
    <source>
        <dbReference type="SAM" id="Phobius"/>
    </source>
</evidence>
<dbReference type="AlphaFoldDB" id="M2U9K7"/>
<dbReference type="STRING" id="701091.M2U9K7"/>
<dbReference type="Proteomes" id="UP000016936">
    <property type="component" value="Unassembled WGS sequence"/>
</dbReference>
<keyword evidence="2" id="KW-0472">Membrane</keyword>
<keyword evidence="4" id="KW-1185">Reference proteome</keyword>
<evidence type="ECO:0000313" key="4">
    <source>
        <dbReference type="Proteomes" id="UP000016936"/>
    </source>
</evidence>
<dbReference type="OMA" id="CHADMAL"/>
<dbReference type="eggNOG" id="ENOG502T1QG">
    <property type="taxonomic scope" value="Eukaryota"/>
</dbReference>
<dbReference type="PANTHER" id="PTHR33365:SF7">
    <property type="entry name" value="TAT PATHWAY SIGNAL SEQUENCE"/>
    <property type="match status" value="1"/>
</dbReference>
<sequence>MKEENEDMELARSQSLDAEDECLLDSDDEIQRRQQHSIVRPILARLATASFVLTACLMVAFAYYLGYSHGRGIYPRLPTHAITKDAARLHLQLLDDEFEVRKPENRIYKGEPRPELNNAWSDLLRGLNFRVSQQVATEVGFDSLELGDGSGDRWATMAVKHNLHCLKRIRESLWPEQYPESWELARPIDGKINPHMDHCIDNLRQALMCNADMTLYRYHWRNDTLKPKPTVMSPHICLDWKRLQDWLDVHEFDIYGRNMLVHPTLGRVHPSLWVANHNV</sequence>
<comment type="similarity">
    <text evidence="1">Belongs to the ustYa family.</text>
</comment>
<dbReference type="Pfam" id="PF11807">
    <property type="entry name" value="UstYa"/>
    <property type="match status" value="1"/>
</dbReference>
<organism evidence="3 4">
    <name type="scientific">Cochliobolus heterostrophus (strain C5 / ATCC 48332 / race O)</name>
    <name type="common">Southern corn leaf blight fungus</name>
    <name type="synonym">Bipolaris maydis</name>
    <dbReference type="NCBI Taxonomy" id="701091"/>
    <lineage>
        <taxon>Eukaryota</taxon>
        <taxon>Fungi</taxon>
        <taxon>Dikarya</taxon>
        <taxon>Ascomycota</taxon>
        <taxon>Pezizomycotina</taxon>
        <taxon>Dothideomycetes</taxon>
        <taxon>Pleosporomycetidae</taxon>
        <taxon>Pleosporales</taxon>
        <taxon>Pleosporineae</taxon>
        <taxon>Pleosporaceae</taxon>
        <taxon>Bipolaris</taxon>
    </lineage>
</organism>